<proteinExistence type="predicted"/>
<dbReference type="InterPro" id="IPR026444">
    <property type="entry name" value="Secre_tail"/>
</dbReference>
<evidence type="ECO:0000256" key="1">
    <source>
        <dbReference type="ARBA" id="ARBA00022729"/>
    </source>
</evidence>
<reference evidence="2" key="1">
    <citation type="submission" date="2020-09" db="EMBL/GenBank/DDBJ databases">
        <title>Taishania pollutisoli gen. nov., sp. nov., Isolated from Tetrabromobisphenol A-Contaminated Soil.</title>
        <authorList>
            <person name="Chen Q."/>
        </authorList>
    </citation>
    <scope>NUCLEOTIDE SEQUENCE</scope>
    <source>
        <strain evidence="2">CZZ-1</strain>
    </source>
</reference>
<sequence length="223" mass="25299">MDKRLFLFSIAFLLLKTLPVHGQVFYFDNKETTLVKTTDHSPVHWYINIYSASNEDETLQWKAVFQTIPEEWVITFDDQTVYHQDVRHNDSSDFILVTNPEVTQKLIIGAQLNNQVGQGTVSFEISDPDTPGVSDTIHFHFNISQGSLGVENTVLSSQFKIEGGKVYAVSGEPASFSVFDQTGRLLVQQEGTAAFNLTDLSAEGMYFFRIQQHNHLYLMKVLK</sequence>
<evidence type="ECO:0000313" key="3">
    <source>
        <dbReference type="Proteomes" id="UP000652681"/>
    </source>
</evidence>
<dbReference type="RefSeq" id="WP_163492915.1">
    <property type="nucleotide sequence ID" value="NZ_JACVEL010000015.1"/>
</dbReference>
<dbReference type="AlphaFoldDB" id="A0A8J6TTW3"/>
<organism evidence="2 3">
    <name type="scientific">Taishania pollutisoli</name>
    <dbReference type="NCBI Taxonomy" id="2766479"/>
    <lineage>
        <taxon>Bacteria</taxon>
        <taxon>Pseudomonadati</taxon>
        <taxon>Bacteroidota</taxon>
        <taxon>Flavobacteriia</taxon>
        <taxon>Flavobacteriales</taxon>
        <taxon>Crocinitomicaceae</taxon>
        <taxon>Taishania</taxon>
    </lineage>
</organism>
<accession>A0A8J6TTW3</accession>
<comment type="caution">
    <text evidence="2">The sequence shown here is derived from an EMBL/GenBank/DDBJ whole genome shotgun (WGS) entry which is preliminary data.</text>
</comment>
<gene>
    <name evidence="2" type="ORF">H9Y05_14980</name>
</gene>
<protein>
    <submittedName>
        <fullName evidence="2">T9SS type A sorting domain-containing protein</fullName>
    </submittedName>
</protein>
<keyword evidence="3" id="KW-1185">Reference proteome</keyword>
<dbReference type="EMBL" id="JACVEL010000015">
    <property type="protein sequence ID" value="MBC9813777.1"/>
    <property type="molecule type" value="Genomic_DNA"/>
</dbReference>
<keyword evidence="1" id="KW-0732">Signal</keyword>
<evidence type="ECO:0000313" key="2">
    <source>
        <dbReference type="EMBL" id="MBC9813777.1"/>
    </source>
</evidence>
<dbReference type="NCBIfam" id="TIGR04183">
    <property type="entry name" value="Por_Secre_tail"/>
    <property type="match status" value="1"/>
</dbReference>
<name>A0A8J6TTW3_9FLAO</name>
<dbReference type="Proteomes" id="UP000652681">
    <property type="component" value="Unassembled WGS sequence"/>
</dbReference>